<keyword evidence="1" id="KW-0472">Membrane</keyword>
<organism evidence="2 3">
    <name type="scientific">Parasedimentitalea psychrophila</name>
    <dbReference type="NCBI Taxonomy" id="2997337"/>
    <lineage>
        <taxon>Bacteria</taxon>
        <taxon>Pseudomonadati</taxon>
        <taxon>Pseudomonadota</taxon>
        <taxon>Alphaproteobacteria</taxon>
        <taxon>Rhodobacterales</taxon>
        <taxon>Paracoccaceae</taxon>
        <taxon>Parasedimentitalea</taxon>
    </lineage>
</organism>
<accession>A0A9Y2KUV2</accession>
<feature type="transmembrane region" description="Helical" evidence="1">
    <location>
        <begin position="138"/>
        <end position="155"/>
    </location>
</feature>
<dbReference type="EMBL" id="CP127247">
    <property type="protein sequence ID" value="WIY23570.1"/>
    <property type="molecule type" value="Genomic_DNA"/>
</dbReference>
<keyword evidence="1" id="KW-1133">Transmembrane helix</keyword>
<evidence type="ECO:0000256" key="1">
    <source>
        <dbReference type="SAM" id="Phobius"/>
    </source>
</evidence>
<protein>
    <submittedName>
        <fullName evidence="2">Uncharacterized protein</fullName>
    </submittedName>
</protein>
<proteinExistence type="predicted"/>
<name>A0A9Y2KUV2_9RHOB</name>
<keyword evidence="3" id="KW-1185">Reference proteome</keyword>
<gene>
    <name evidence="2" type="ORF">QPJ95_12980</name>
</gene>
<dbReference type="RefSeq" id="WP_270919929.1">
    <property type="nucleotide sequence ID" value="NZ_CP127247.1"/>
</dbReference>
<sequence length="203" mass="22655">MTHLSRPELWAKIEAYEFPNFAGGLSFRDLVRKETKFSASKIEQAILEYRRFAYLSQVSDVSVVPSSEVDAIWHVHLTLTRDYWQRFCDGVLGQKLHHTPESGAVQSNNGYSKTLDLYELEFGEPTPRNIWPRKRQDVSGLVWFAGAVVSLMISWATRDPIFFFLALVLGAMFVLAILPSQGLSKGAECSGGTCHSCSSCGGD</sequence>
<feature type="transmembrane region" description="Helical" evidence="1">
    <location>
        <begin position="161"/>
        <end position="178"/>
    </location>
</feature>
<reference evidence="2 3" key="1">
    <citation type="submission" date="2023-06" db="EMBL/GenBank/DDBJ databases">
        <title>Parasedimentitalea psychrophila sp. nov., a psychrophilic bacterium isolated from deep-sea sediment.</title>
        <authorList>
            <person name="Li A."/>
        </authorList>
    </citation>
    <scope>NUCLEOTIDE SEQUENCE [LARGE SCALE GENOMIC DNA]</scope>
    <source>
        <strain evidence="2 3">QS115</strain>
    </source>
</reference>
<evidence type="ECO:0000313" key="2">
    <source>
        <dbReference type="EMBL" id="WIY23570.1"/>
    </source>
</evidence>
<evidence type="ECO:0000313" key="3">
    <source>
        <dbReference type="Proteomes" id="UP001238334"/>
    </source>
</evidence>
<dbReference type="KEGG" id="ppso:QPJ95_12980"/>
<keyword evidence="1" id="KW-0812">Transmembrane</keyword>
<dbReference type="AlphaFoldDB" id="A0A9Y2KUV2"/>
<dbReference type="Proteomes" id="UP001238334">
    <property type="component" value="Chromosome"/>
</dbReference>